<sequence length="182" mass="19877">MKIYTRTGDDGTTGLLGPGRVSKASPRVEAYGSVDELNATLGVARSLDALGRLGVELATIQAKLFSLGAELAAVTPQPIESLKRIDDDDVAELERWIDRLESSLSPLRNFVLPTGSPLAAQLHLARTVCRRAERRVVALSSSEGGDVRLVRYLNRLADALFVMARWSNHEEGVAEVEWRARP</sequence>
<evidence type="ECO:0000256" key="2">
    <source>
        <dbReference type="ARBA" id="ARBA00011233"/>
    </source>
</evidence>
<dbReference type="EMBL" id="VBOY01000033">
    <property type="protein sequence ID" value="TMQ67689.1"/>
    <property type="molecule type" value="Genomic_DNA"/>
</dbReference>
<proteinExistence type="inferred from homology"/>
<dbReference type="NCBIfam" id="TIGR00636">
    <property type="entry name" value="PduO_Nterm"/>
    <property type="match status" value="1"/>
</dbReference>
<dbReference type="PANTHER" id="PTHR12213:SF0">
    <property type="entry name" value="CORRINOID ADENOSYLTRANSFERASE MMAB"/>
    <property type="match status" value="1"/>
</dbReference>
<protein>
    <recommendedName>
        <fullName evidence="6">Corrinoid adenosyltransferase</fullName>
        <ecNumber evidence="6">2.5.1.17</ecNumber>
    </recommendedName>
    <alternativeName>
        <fullName evidence="6">Cob(II)alamin adenosyltransferase</fullName>
    </alternativeName>
    <alternativeName>
        <fullName evidence="6">Cob(II)yrinic acid a,c-diamide adenosyltransferase</fullName>
    </alternativeName>
    <alternativeName>
        <fullName evidence="6">Cobinamide/cobalamin adenosyltransferase</fullName>
    </alternativeName>
</protein>
<dbReference type="GO" id="GO:0005524">
    <property type="term" value="F:ATP binding"/>
    <property type="evidence" value="ECO:0007669"/>
    <property type="project" value="UniProtKB-UniRule"/>
</dbReference>
<dbReference type="EC" id="2.5.1.17" evidence="6"/>
<dbReference type="PANTHER" id="PTHR12213">
    <property type="entry name" value="CORRINOID ADENOSYLTRANSFERASE"/>
    <property type="match status" value="1"/>
</dbReference>
<comment type="catalytic activity">
    <reaction evidence="6">
        <text>2 cob(II)yrinate a,c diamide + reduced [electron-transfer flavoprotein] + 2 ATP = 2 adenosylcob(III)yrinate a,c-diamide + 2 triphosphate + oxidized [electron-transfer flavoprotein] + 3 H(+)</text>
        <dbReference type="Rhea" id="RHEA:11528"/>
        <dbReference type="Rhea" id="RHEA-COMP:10685"/>
        <dbReference type="Rhea" id="RHEA-COMP:10686"/>
        <dbReference type="ChEBI" id="CHEBI:15378"/>
        <dbReference type="ChEBI" id="CHEBI:18036"/>
        <dbReference type="ChEBI" id="CHEBI:30616"/>
        <dbReference type="ChEBI" id="CHEBI:57692"/>
        <dbReference type="ChEBI" id="CHEBI:58307"/>
        <dbReference type="ChEBI" id="CHEBI:58503"/>
        <dbReference type="ChEBI" id="CHEBI:58537"/>
        <dbReference type="EC" id="2.5.1.17"/>
    </reaction>
</comment>
<comment type="caution">
    <text evidence="8">The sequence shown here is derived from an EMBL/GenBank/DDBJ whole genome shotgun (WGS) entry which is preliminary data.</text>
</comment>
<keyword evidence="6" id="KW-0169">Cobalamin biosynthesis</keyword>
<dbReference type="InterPro" id="IPR036451">
    <property type="entry name" value="CblAdoTrfase-like_sf"/>
</dbReference>
<evidence type="ECO:0000313" key="9">
    <source>
        <dbReference type="Proteomes" id="UP000316609"/>
    </source>
</evidence>
<dbReference type="SUPFAM" id="SSF89028">
    <property type="entry name" value="Cobalamin adenosyltransferase-like"/>
    <property type="match status" value="1"/>
</dbReference>
<comment type="pathway">
    <text evidence="6">Cofactor biosynthesis; adenosylcobalamin biosynthesis; adenosylcobalamin from cob(II)yrinate a,c-diamide: step 2/7.</text>
</comment>
<evidence type="ECO:0000256" key="6">
    <source>
        <dbReference type="RuleBase" id="RU366026"/>
    </source>
</evidence>
<dbReference type="UniPathway" id="UPA00148">
    <property type="reaction ID" value="UER00233"/>
</dbReference>
<keyword evidence="5 6" id="KW-0067">ATP-binding</keyword>
<dbReference type="Gene3D" id="1.20.1200.10">
    <property type="entry name" value="Cobalamin adenosyltransferase-like"/>
    <property type="match status" value="1"/>
</dbReference>
<evidence type="ECO:0000256" key="3">
    <source>
        <dbReference type="ARBA" id="ARBA00022679"/>
    </source>
</evidence>
<feature type="domain" description="Cobalamin adenosyltransferase-like" evidence="7">
    <location>
        <begin position="3"/>
        <end position="166"/>
    </location>
</feature>
<gene>
    <name evidence="8" type="ORF">E6K78_03995</name>
</gene>
<comment type="subunit">
    <text evidence="2">Homotrimer.</text>
</comment>
<dbReference type="InterPro" id="IPR029499">
    <property type="entry name" value="PduO-typ"/>
</dbReference>
<organism evidence="8 9">
    <name type="scientific">Eiseniibacteriota bacterium</name>
    <dbReference type="NCBI Taxonomy" id="2212470"/>
    <lineage>
        <taxon>Bacteria</taxon>
        <taxon>Candidatus Eiseniibacteriota</taxon>
    </lineage>
</organism>
<evidence type="ECO:0000256" key="4">
    <source>
        <dbReference type="ARBA" id="ARBA00022741"/>
    </source>
</evidence>
<name>A0A538TVP3_UNCEI</name>
<dbReference type="GO" id="GO:0008817">
    <property type="term" value="F:corrinoid adenosyltransferase activity"/>
    <property type="evidence" value="ECO:0007669"/>
    <property type="project" value="UniProtKB-UniRule"/>
</dbReference>
<evidence type="ECO:0000313" key="8">
    <source>
        <dbReference type="EMBL" id="TMQ67689.1"/>
    </source>
</evidence>
<comment type="similarity">
    <text evidence="1 6">Belongs to the Cob(I)alamin adenosyltransferase family.</text>
</comment>
<reference evidence="8 9" key="1">
    <citation type="journal article" date="2019" name="Nat. Microbiol.">
        <title>Mediterranean grassland soil C-N compound turnover is dependent on rainfall and depth, and is mediated by genomically divergent microorganisms.</title>
        <authorList>
            <person name="Diamond S."/>
            <person name="Andeer P.F."/>
            <person name="Li Z."/>
            <person name="Crits-Christoph A."/>
            <person name="Burstein D."/>
            <person name="Anantharaman K."/>
            <person name="Lane K.R."/>
            <person name="Thomas B.C."/>
            <person name="Pan C."/>
            <person name="Northen T.R."/>
            <person name="Banfield J.F."/>
        </authorList>
    </citation>
    <scope>NUCLEOTIDE SEQUENCE [LARGE SCALE GENOMIC DNA]</scope>
    <source>
        <strain evidence="8">WS_8</strain>
    </source>
</reference>
<accession>A0A538TVP3</accession>
<dbReference type="AlphaFoldDB" id="A0A538TVP3"/>
<evidence type="ECO:0000256" key="5">
    <source>
        <dbReference type="ARBA" id="ARBA00022840"/>
    </source>
</evidence>
<dbReference type="InterPro" id="IPR016030">
    <property type="entry name" value="CblAdoTrfase-like"/>
</dbReference>
<dbReference type="GO" id="GO:0009236">
    <property type="term" value="P:cobalamin biosynthetic process"/>
    <property type="evidence" value="ECO:0007669"/>
    <property type="project" value="UniProtKB-UniRule"/>
</dbReference>
<dbReference type="Proteomes" id="UP000316609">
    <property type="component" value="Unassembled WGS sequence"/>
</dbReference>
<dbReference type="Pfam" id="PF01923">
    <property type="entry name" value="Cob_adeno_trans"/>
    <property type="match status" value="1"/>
</dbReference>
<keyword evidence="4 6" id="KW-0547">Nucleotide-binding</keyword>
<comment type="catalytic activity">
    <reaction evidence="6">
        <text>2 cob(II)alamin + reduced [electron-transfer flavoprotein] + 2 ATP = 2 adenosylcob(III)alamin + 2 triphosphate + oxidized [electron-transfer flavoprotein] + 3 H(+)</text>
        <dbReference type="Rhea" id="RHEA:28671"/>
        <dbReference type="Rhea" id="RHEA-COMP:10685"/>
        <dbReference type="Rhea" id="RHEA-COMP:10686"/>
        <dbReference type="ChEBI" id="CHEBI:15378"/>
        <dbReference type="ChEBI" id="CHEBI:16304"/>
        <dbReference type="ChEBI" id="CHEBI:18036"/>
        <dbReference type="ChEBI" id="CHEBI:18408"/>
        <dbReference type="ChEBI" id="CHEBI:30616"/>
        <dbReference type="ChEBI" id="CHEBI:57692"/>
        <dbReference type="ChEBI" id="CHEBI:58307"/>
        <dbReference type="EC" id="2.5.1.17"/>
    </reaction>
</comment>
<evidence type="ECO:0000259" key="7">
    <source>
        <dbReference type="Pfam" id="PF01923"/>
    </source>
</evidence>
<dbReference type="FunFam" id="1.20.1200.10:FF:000001">
    <property type="entry name" value="Cob(I)yrinic acid a,c-diamide adenosyltransferase"/>
    <property type="match status" value="1"/>
</dbReference>
<evidence type="ECO:0000256" key="1">
    <source>
        <dbReference type="ARBA" id="ARBA00007487"/>
    </source>
</evidence>
<keyword evidence="3 6" id="KW-0808">Transferase</keyword>